<protein>
    <submittedName>
        <fullName evidence="1">Uncharacterized protein</fullName>
    </submittedName>
</protein>
<comment type="caution">
    <text evidence="1">The sequence shown here is derived from an EMBL/GenBank/DDBJ whole genome shotgun (WGS) entry which is preliminary data.</text>
</comment>
<dbReference type="Proteomes" id="UP001153334">
    <property type="component" value="Unassembled WGS sequence"/>
</dbReference>
<reference evidence="1" key="1">
    <citation type="submission" date="2022-11" db="EMBL/GenBank/DDBJ databases">
        <title>Genome Sequence of Nemania bipapillata.</title>
        <authorList>
            <person name="Buettner E."/>
        </authorList>
    </citation>
    <scope>NUCLEOTIDE SEQUENCE</scope>
    <source>
        <strain evidence="1">CP14</strain>
    </source>
</reference>
<gene>
    <name evidence="1" type="ORF">ONZ43_g7619</name>
</gene>
<name>A0ACC2HPQ6_9PEZI</name>
<evidence type="ECO:0000313" key="2">
    <source>
        <dbReference type="Proteomes" id="UP001153334"/>
    </source>
</evidence>
<dbReference type="EMBL" id="JAPESX010003440">
    <property type="protein sequence ID" value="KAJ8104951.1"/>
    <property type="molecule type" value="Genomic_DNA"/>
</dbReference>
<proteinExistence type="predicted"/>
<sequence>MAAYADTKLANTMFAYAFARRFGHRGVRASSVDPGWVPTKMTGMSAPGDIRESDRLYVMLAEDSGEAEGTNACYWESGSVGPARSKEEAYDEEAQDALLEKLEEITGVAVPN</sequence>
<keyword evidence="2" id="KW-1185">Reference proteome</keyword>
<evidence type="ECO:0000313" key="1">
    <source>
        <dbReference type="EMBL" id="KAJ8104951.1"/>
    </source>
</evidence>
<accession>A0ACC2HPQ6</accession>
<organism evidence="1 2">
    <name type="scientific">Nemania bipapillata</name>
    <dbReference type="NCBI Taxonomy" id="110536"/>
    <lineage>
        <taxon>Eukaryota</taxon>
        <taxon>Fungi</taxon>
        <taxon>Dikarya</taxon>
        <taxon>Ascomycota</taxon>
        <taxon>Pezizomycotina</taxon>
        <taxon>Sordariomycetes</taxon>
        <taxon>Xylariomycetidae</taxon>
        <taxon>Xylariales</taxon>
        <taxon>Xylariaceae</taxon>
        <taxon>Nemania</taxon>
    </lineage>
</organism>